<dbReference type="CDD" id="cd09726">
    <property type="entry name" value="RAMP_I_III"/>
    <property type="match status" value="1"/>
</dbReference>
<dbReference type="GO" id="GO:0051607">
    <property type="term" value="P:defense response to virus"/>
    <property type="evidence" value="ECO:0007669"/>
    <property type="project" value="UniProtKB-KW"/>
</dbReference>
<proteinExistence type="predicted"/>
<keyword evidence="2" id="KW-0175">Coiled coil</keyword>
<dbReference type="Pfam" id="PF03787">
    <property type="entry name" value="RAMPs"/>
    <property type="match status" value="1"/>
</dbReference>
<feature type="coiled-coil region" evidence="2">
    <location>
        <begin position="241"/>
        <end position="268"/>
    </location>
</feature>
<dbReference type="InterPro" id="IPR023825">
    <property type="entry name" value="CRISPR-assoc_RAMP_BGP1436"/>
</dbReference>
<keyword evidence="1" id="KW-0051">Antiviral defense</keyword>
<dbReference type="EMBL" id="DVHN01000190">
    <property type="protein sequence ID" value="HIR89927.1"/>
    <property type="molecule type" value="Genomic_DNA"/>
</dbReference>
<reference evidence="4" key="1">
    <citation type="submission" date="2020-10" db="EMBL/GenBank/DDBJ databases">
        <authorList>
            <person name="Gilroy R."/>
        </authorList>
    </citation>
    <scope>NUCLEOTIDE SEQUENCE</scope>
    <source>
        <strain evidence="4">ChiW13-3771</strain>
    </source>
</reference>
<reference evidence="4" key="2">
    <citation type="journal article" date="2021" name="PeerJ">
        <title>Extensive microbial diversity within the chicken gut microbiome revealed by metagenomics and culture.</title>
        <authorList>
            <person name="Gilroy R."/>
            <person name="Ravi A."/>
            <person name="Getino M."/>
            <person name="Pursley I."/>
            <person name="Horton D.L."/>
            <person name="Alikhan N.F."/>
            <person name="Baker D."/>
            <person name="Gharbi K."/>
            <person name="Hall N."/>
            <person name="Watson M."/>
            <person name="Adriaenssens E.M."/>
            <person name="Foster-Nyarko E."/>
            <person name="Jarju S."/>
            <person name="Secka A."/>
            <person name="Antonio M."/>
            <person name="Oren A."/>
            <person name="Chaudhuri R.R."/>
            <person name="La Ragione R."/>
            <person name="Hildebrand F."/>
            <person name="Pallen M.J."/>
        </authorList>
    </citation>
    <scope>NUCLEOTIDE SEQUENCE</scope>
    <source>
        <strain evidence="4">ChiW13-3771</strain>
    </source>
</reference>
<evidence type="ECO:0000313" key="5">
    <source>
        <dbReference type="Proteomes" id="UP000824201"/>
    </source>
</evidence>
<dbReference type="InterPro" id="IPR005537">
    <property type="entry name" value="RAMP_III_fam"/>
</dbReference>
<organism evidence="4 5">
    <name type="scientific">Candidatus Fimimorpha faecalis</name>
    <dbReference type="NCBI Taxonomy" id="2840824"/>
    <lineage>
        <taxon>Bacteria</taxon>
        <taxon>Bacillati</taxon>
        <taxon>Bacillota</taxon>
        <taxon>Clostridia</taxon>
        <taxon>Eubacteriales</taxon>
        <taxon>Candidatus Fimimorpha</taxon>
    </lineage>
</organism>
<accession>A0A9D1JE67</accession>
<sequence>MGNKKNWKWETDQRKRFINPYNFVSLGEKKSSGSQKKEETYTGSIQCTMVTKTPVFVPNSSCEDAFDIKSQINDHKNYDFFSYHNLEKGEANNHYQLPVIPGSEIRGMLRSVYEVLSNSCLSSIGNELLTGRITMPKNPGIVECKDGIFTLYKANKNKLQTYKNKKGEEGYSFNIQKGTVIGDNGKQYKNNQKVRFDMGEKAVDYLGDGGKEGILYIGEASEGKVYDGIFTRKGKVESAKSEQIKEAIQKMKELMEIYRNESINLNLKEKTHFGYPSVHIPDPLELEERKETVSFAVWYEIEGDRLYFSPACISRTAYYTTLSQFYKGYEPCENIHNLCKACQLFGTVQKKAAHSSNIRVSDAALYPLPDGVEKEEYLKKEVYYPTPNGFVTLQALASPKASAKEFYLKRPNSCLTWNYDFKTIGYKGMNKEVRRLTSKEQRIRGRKFYWHNPAMKFPEQQPSELNVSVRPVQKNQKFKFEIYFEQITKAQIEELIWTITLGENDPKGRHCHKIGMGKPLGMGSIKIVVDRLLFRTLEIKNGTIEYKIKASDAEDYDLDIVPEIENPFENEDSSYYKELMIITDFHALDGYIQKDPNIVSYPLGYNGKAEAANREASHQWFHGNRFMGSRNEMQENIQYTLPEILDLNDSEKDISLPKLNMKRQK</sequence>
<evidence type="ECO:0000256" key="1">
    <source>
        <dbReference type="ARBA" id="ARBA00023118"/>
    </source>
</evidence>
<name>A0A9D1JE67_9FIRM</name>
<gene>
    <name evidence="4" type="ORF">IAC96_13365</name>
</gene>
<dbReference type="Proteomes" id="UP000824201">
    <property type="component" value="Unassembled WGS sequence"/>
</dbReference>
<comment type="caution">
    <text evidence="4">The sequence shown here is derived from an EMBL/GenBank/DDBJ whole genome shotgun (WGS) entry which is preliminary data.</text>
</comment>
<evidence type="ECO:0000256" key="2">
    <source>
        <dbReference type="SAM" id="Coils"/>
    </source>
</evidence>
<feature type="domain" description="CRISPR type III-associated protein" evidence="3">
    <location>
        <begin position="49"/>
        <end position="119"/>
    </location>
</feature>
<evidence type="ECO:0000313" key="4">
    <source>
        <dbReference type="EMBL" id="HIR89927.1"/>
    </source>
</evidence>
<evidence type="ECO:0000259" key="3">
    <source>
        <dbReference type="Pfam" id="PF03787"/>
    </source>
</evidence>
<dbReference type="NCBIfam" id="TIGR03986">
    <property type="entry name" value="TIGR03986 family CRISPR-associated RAMP protein"/>
    <property type="match status" value="1"/>
</dbReference>
<dbReference type="AlphaFoldDB" id="A0A9D1JE67"/>
<protein>
    <submittedName>
        <fullName evidence="4">TIGR03986 family CRISPR-associated RAMP protein</fullName>
    </submittedName>
</protein>